<proteinExistence type="inferred from homology"/>
<evidence type="ECO:0000256" key="3">
    <source>
        <dbReference type="ARBA" id="ARBA00023134"/>
    </source>
</evidence>
<dbReference type="InterPro" id="IPR045058">
    <property type="entry name" value="GIMA/IAN/Toc"/>
</dbReference>
<sequence length="322" mass="36564">MTVTEMFRGKAWIPGCILLVLVTLCGQTVHCQNQHEGSTQLRELRLIIVGKTGAGKSASGNTILGRQDAFKESMSPASVTQGCQREEVKHGDRKIVVIDSPGLFDTNKTQAEVKTNIEDCIRQSVPGTHAFLLVISLKSRFTEEERAAVKWVEDNFGSDASMYIIVLFTHADLLEGKSVEDYLTESKDLKRLVNQCGRRYHAFNNSQKENRKQVRELLHKIENMLKFNGESYYTNEMYEKVQRELKEEMRKREEEKERRRKEEEEKIREEERKIARCKNIALVSMGLLGGSAFVPSFIASSVLQLAGVFGLTQGLDCLDILL</sequence>
<keyword evidence="8" id="KW-1185">Reference proteome</keyword>
<dbReference type="PANTHER" id="PTHR10903">
    <property type="entry name" value="GTPASE, IMAP FAMILY MEMBER-RELATED"/>
    <property type="match status" value="1"/>
</dbReference>
<keyword evidence="5" id="KW-0732">Signal</keyword>
<evidence type="ECO:0000313" key="7">
    <source>
        <dbReference type="Ensembl" id="ENSMALP00000010693.1"/>
    </source>
</evidence>
<keyword evidence="2" id="KW-0547">Nucleotide-binding</keyword>
<dbReference type="GO" id="GO:0005525">
    <property type="term" value="F:GTP binding"/>
    <property type="evidence" value="ECO:0007669"/>
    <property type="project" value="UniProtKB-KW"/>
</dbReference>
<comment type="similarity">
    <text evidence="1">Belongs to the TRAFAC class TrmE-Era-EngA-EngB-Septin-like GTPase superfamily. AIG1/Toc34/Toc159-like paraseptin GTPase family. IAN subfamily.</text>
</comment>
<feature type="signal peptide" evidence="5">
    <location>
        <begin position="1"/>
        <end position="31"/>
    </location>
</feature>
<name>A0A3Q3IYD1_MONAL</name>
<dbReference type="AlphaFoldDB" id="A0A3Q3IYD1"/>
<evidence type="ECO:0000313" key="8">
    <source>
        <dbReference type="Proteomes" id="UP000261600"/>
    </source>
</evidence>
<reference evidence="7" key="1">
    <citation type="submission" date="2025-05" db="UniProtKB">
        <authorList>
            <consortium name="Ensembl"/>
        </authorList>
    </citation>
    <scope>IDENTIFICATION</scope>
</reference>
<evidence type="ECO:0000256" key="5">
    <source>
        <dbReference type="SAM" id="SignalP"/>
    </source>
</evidence>
<feature type="domain" description="AIG1-type G" evidence="6">
    <location>
        <begin position="41"/>
        <end position="242"/>
    </location>
</feature>
<dbReference type="RefSeq" id="XP_020474097.1">
    <property type="nucleotide sequence ID" value="XM_020618441.1"/>
</dbReference>
<evidence type="ECO:0000256" key="1">
    <source>
        <dbReference type="ARBA" id="ARBA00008535"/>
    </source>
</evidence>
<dbReference type="PANTHER" id="PTHR10903:SF112">
    <property type="entry name" value="SI:CH211-113E8.5"/>
    <property type="match status" value="1"/>
</dbReference>
<dbReference type="InterPro" id="IPR027417">
    <property type="entry name" value="P-loop_NTPase"/>
</dbReference>
<keyword evidence="3" id="KW-0342">GTP-binding</keyword>
<dbReference type="Ensembl" id="ENSMALT00000010928.1">
    <property type="protein sequence ID" value="ENSMALP00000010699.1"/>
    <property type="gene ID" value="ENSMALG00000007632.1"/>
</dbReference>
<dbReference type="Ensembl" id="ENSMALT00000010922.1">
    <property type="protein sequence ID" value="ENSMALP00000010693.1"/>
    <property type="gene ID" value="ENSMALG00000007632.1"/>
</dbReference>
<dbReference type="Proteomes" id="UP000261600">
    <property type="component" value="Unplaced"/>
</dbReference>
<accession>A0A3Q3IYD1</accession>
<dbReference type="PROSITE" id="PS51720">
    <property type="entry name" value="G_AIG1"/>
    <property type="match status" value="1"/>
</dbReference>
<feature type="region of interest" description="Disordered" evidence="4">
    <location>
        <begin position="249"/>
        <end position="268"/>
    </location>
</feature>
<protein>
    <recommendedName>
        <fullName evidence="6">AIG1-type G domain-containing protein</fullName>
    </recommendedName>
</protein>
<feature type="chain" id="PRO_5044598669" description="AIG1-type G domain-containing protein" evidence="5">
    <location>
        <begin position="32"/>
        <end position="322"/>
    </location>
</feature>
<dbReference type="FunFam" id="3.40.50.300:FF:000366">
    <property type="entry name" value="GTPase, IMAP family member 2"/>
    <property type="match status" value="1"/>
</dbReference>
<dbReference type="STRING" id="43700.ENSMALP00000010699"/>
<dbReference type="GeneID" id="109970695"/>
<evidence type="ECO:0000256" key="2">
    <source>
        <dbReference type="ARBA" id="ARBA00022741"/>
    </source>
</evidence>
<dbReference type="Pfam" id="PF04548">
    <property type="entry name" value="AIG1"/>
    <property type="match status" value="1"/>
</dbReference>
<dbReference type="OrthoDB" id="8954335at2759"/>
<dbReference type="InterPro" id="IPR006703">
    <property type="entry name" value="G_AIG1"/>
</dbReference>
<organism evidence="7 8">
    <name type="scientific">Monopterus albus</name>
    <name type="common">Swamp eel</name>
    <dbReference type="NCBI Taxonomy" id="43700"/>
    <lineage>
        <taxon>Eukaryota</taxon>
        <taxon>Metazoa</taxon>
        <taxon>Chordata</taxon>
        <taxon>Craniata</taxon>
        <taxon>Vertebrata</taxon>
        <taxon>Euteleostomi</taxon>
        <taxon>Actinopterygii</taxon>
        <taxon>Neopterygii</taxon>
        <taxon>Teleostei</taxon>
        <taxon>Neoteleostei</taxon>
        <taxon>Acanthomorphata</taxon>
        <taxon>Anabantaria</taxon>
        <taxon>Synbranchiformes</taxon>
        <taxon>Synbranchidae</taxon>
        <taxon>Monopterus</taxon>
    </lineage>
</organism>
<evidence type="ECO:0000256" key="4">
    <source>
        <dbReference type="SAM" id="MobiDB-lite"/>
    </source>
</evidence>
<dbReference type="KEGG" id="malb:109970695"/>
<evidence type="ECO:0000259" key="6">
    <source>
        <dbReference type="PROSITE" id="PS51720"/>
    </source>
</evidence>
<dbReference type="CDD" id="cd01852">
    <property type="entry name" value="AIG1"/>
    <property type="match status" value="1"/>
</dbReference>
<dbReference type="RefSeq" id="XP_020474095.1">
    <property type="nucleotide sequence ID" value="XM_020618439.1"/>
</dbReference>
<dbReference type="SUPFAM" id="SSF52540">
    <property type="entry name" value="P-loop containing nucleoside triphosphate hydrolases"/>
    <property type="match status" value="1"/>
</dbReference>
<dbReference type="Gene3D" id="3.40.50.300">
    <property type="entry name" value="P-loop containing nucleotide triphosphate hydrolases"/>
    <property type="match status" value="1"/>
</dbReference>